<dbReference type="NCBIfam" id="TIGR00410">
    <property type="entry name" value="lacE"/>
    <property type="match status" value="1"/>
</dbReference>
<dbReference type="GO" id="GO:0008982">
    <property type="term" value="F:protein-N(PI)-phosphohistidine-sugar phosphotransferase activity"/>
    <property type="evidence" value="ECO:0007669"/>
    <property type="project" value="UniProtKB-UniRule"/>
</dbReference>
<dbReference type="AlphaFoldDB" id="A0AAW4VGJ3"/>
<dbReference type="InterPro" id="IPR051088">
    <property type="entry name" value="PTS_Sugar-EIIC/EIIB"/>
</dbReference>
<evidence type="ECO:0000313" key="13">
    <source>
        <dbReference type="Proteomes" id="UP001197827"/>
    </source>
</evidence>
<dbReference type="GO" id="GO:1901264">
    <property type="term" value="P:carbohydrate derivative transport"/>
    <property type="evidence" value="ECO:0007669"/>
    <property type="project" value="TreeGrafter"/>
</dbReference>
<feature type="transmembrane region" description="Helical" evidence="10">
    <location>
        <begin position="132"/>
        <end position="157"/>
    </location>
</feature>
<sequence length="424" mass="46454">MFEKLEKGLQKIVNPMAQKLSDNQSLKAVSAGFVKLMPITLGLVVFSIIGNLPITGFTDWLTDVGLMDSINAALTASTSIISIYVVFAIAYNFANNRNQSGITAGFISLAGFVLLIPQTVQAGKETVSALPISYMGSSGIVLALIISICVGHLYCYLCGKNVTFKMPSSVPPMVSESLEPIFVAMIIFGLLFIVRVGFSFTEFKNAADFVSKIVSKPLLAIGTSIPALIFVLFVSNVFWWFGIHPQTIQGPVSSVLYMMMLDNIDKFGNGKEMLYVLPLLVYLIAGIGGNGNTLGLLISMISAKSKRYKQMFKLALVPHIFNINEPLIFGMPIILNPFFFIPMTVNCVISGIIAWIYLSVVPFTYNPMMELLPWTTPVFVKYFLSGGIALLVLVLILVAVNTIIYYPFFKMADNEALKEEMAGE</sequence>
<feature type="transmembrane region" description="Helical" evidence="10">
    <location>
        <begin position="378"/>
        <end position="408"/>
    </location>
</feature>
<evidence type="ECO:0000256" key="10">
    <source>
        <dbReference type="SAM" id="Phobius"/>
    </source>
</evidence>
<dbReference type="PIRSF" id="PIRSF006351">
    <property type="entry name" value="PTS_EIIC-Cellobiose"/>
    <property type="match status" value="1"/>
</dbReference>
<evidence type="ECO:0000256" key="1">
    <source>
        <dbReference type="ARBA" id="ARBA00004651"/>
    </source>
</evidence>
<dbReference type="EMBL" id="JAJDKQ010000026">
    <property type="protein sequence ID" value="MCB8562640.1"/>
    <property type="molecule type" value="Genomic_DNA"/>
</dbReference>
<evidence type="ECO:0000256" key="8">
    <source>
        <dbReference type="ARBA" id="ARBA00023136"/>
    </source>
</evidence>
<feature type="transmembrane region" description="Helical" evidence="10">
    <location>
        <begin position="28"/>
        <end position="50"/>
    </location>
</feature>
<dbReference type="PANTHER" id="PTHR33989:SF8">
    <property type="entry name" value="PERMEASE IIC COMPONENT"/>
    <property type="match status" value="1"/>
</dbReference>
<feature type="transmembrane region" description="Helical" evidence="10">
    <location>
        <begin position="218"/>
        <end position="241"/>
    </location>
</feature>
<feature type="domain" description="PTS EIIC type-3" evidence="11">
    <location>
        <begin position="9"/>
        <end position="408"/>
    </location>
</feature>
<feature type="transmembrane region" description="Helical" evidence="10">
    <location>
        <begin position="276"/>
        <end position="303"/>
    </location>
</feature>
<protein>
    <recommendedName>
        <fullName evidence="9">Permease IIC component</fullName>
    </recommendedName>
</protein>
<dbReference type="InterPro" id="IPR004501">
    <property type="entry name" value="PTS_EIIC_3"/>
</dbReference>
<keyword evidence="8 9" id="KW-0472">Membrane</keyword>
<keyword evidence="4 9" id="KW-0762">Sugar transport</keyword>
<accession>A0AAW4VGJ3</accession>
<evidence type="ECO:0000256" key="9">
    <source>
        <dbReference type="PIRNR" id="PIRNR006351"/>
    </source>
</evidence>
<dbReference type="InterPro" id="IPR004796">
    <property type="entry name" value="PTS_IIC_cello"/>
</dbReference>
<comment type="subcellular location">
    <subcellularLocation>
        <location evidence="1">Cell membrane</location>
        <topology evidence="1">Multi-pass membrane protein</topology>
    </subcellularLocation>
</comment>
<organism evidence="12 13">
    <name type="scientific">Faecalibacillus intestinalis</name>
    <dbReference type="NCBI Taxonomy" id="1982626"/>
    <lineage>
        <taxon>Bacteria</taxon>
        <taxon>Bacillati</taxon>
        <taxon>Bacillota</taxon>
        <taxon>Erysipelotrichia</taxon>
        <taxon>Erysipelotrichales</taxon>
        <taxon>Coprobacillaceae</taxon>
        <taxon>Faecalibacillus</taxon>
    </lineage>
</organism>
<dbReference type="Proteomes" id="UP001197827">
    <property type="component" value="Unassembled WGS sequence"/>
</dbReference>
<dbReference type="Pfam" id="PF02378">
    <property type="entry name" value="PTS_EIIC"/>
    <property type="match status" value="1"/>
</dbReference>
<evidence type="ECO:0000256" key="7">
    <source>
        <dbReference type="ARBA" id="ARBA00022989"/>
    </source>
</evidence>
<feature type="transmembrane region" description="Helical" evidence="10">
    <location>
        <begin position="178"/>
        <end position="198"/>
    </location>
</feature>
<comment type="function">
    <text evidence="9">The phosphoenolpyruvate-dependent sugar phosphotransferase system (PTS), a major carbohydrate active -transport system, catalyzes the phosphorylation of incoming sugar substrates concomitant with their translocation across the cell membrane.</text>
</comment>
<dbReference type="RefSeq" id="WP_227408609.1">
    <property type="nucleotide sequence ID" value="NZ_JAJDKQ010000026.1"/>
</dbReference>
<keyword evidence="5" id="KW-0598">Phosphotransferase system</keyword>
<name>A0AAW4VGJ3_9FIRM</name>
<dbReference type="GO" id="GO:0005886">
    <property type="term" value="C:plasma membrane"/>
    <property type="evidence" value="ECO:0007669"/>
    <property type="project" value="UniProtKB-SubCell"/>
</dbReference>
<dbReference type="PANTHER" id="PTHR33989">
    <property type="match status" value="1"/>
</dbReference>
<dbReference type="PROSITE" id="PS51105">
    <property type="entry name" value="PTS_EIIC_TYPE_3"/>
    <property type="match status" value="1"/>
</dbReference>
<keyword evidence="7 10" id="KW-1133">Transmembrane helix</keyword>
<keyword evidence="2 9" id="KW-0813">Transport</keyword>
<reference evidence="12" key="1">
    <citation type="submission" date="2021-10" db="EMBL/GenBank/DDBJ databases">
        <title>Collection of gut derived symbiotic bacterial strains cultured from healthy donors.</title>
        <authorList>
            <person name="Lin H."/>
            <person name="Littmann E."/>
            <person name="Kohout C."/>
            <person name="Pamer E.G."/>
        </authorList>
    </citation>
    <scope>NUCLEOTIDE SEQUENCE</scope>
    <source>
        <strain evidence="12">DFI.5.2</strain>
    </source>
</reference>
<dbReference type="InterPro" id="IPR003352">
    <property type="entry name" value="PTS_EIIC"/>
</dbReference>
<feature type="transmembrane region" description="Helical" evidence="10">
    <location>
        <begin position="70"/>
        <end position="94"/>
    </location>
</feature>
<comment type="caution">
    <text evidence="12">The sequence shown here is derived from an EMBL/GenBank/DDBJ whole genome shotgun (WGS) entry which is preliminary data.</text>
</comment>
<keyword evidence="3 9" id="KW-1003">Cell membrane</keyword>
<keyword evidence="6 10" id="KW-0812">Transmembrane</keyword>
<evidence type="ECO:0000256" key="3">
    <source>
        <dbReference type="ARBA" id="ARBA00022475"/>
    </source>
</evidence>
<feature type="transmembrane region" description="Helical" evidence="10">
    <location>
        <begin position="101"/>
        <end position="120"/>
    </location>
</feature>
<proteinExistence type="predicted"/>
<evidence type="ECO:0000256" key="2">
    <source>
        <dbReference type="ARBA" id="ARBA00022448"/>
    </source>
</evidence>
<evidence type="ECO:0000256" key="6">
    <source>
        <dbReference type="ARBA" id="ARBA00022692"/>
    </source>
</evidence>
<evidence type="ECO:0000256" key="5">
    <source>
        <dbReference type="ARBA" id="ARBA00022683"/>
    </source>
</evidence>
<feature type="transmembrane region" description="Helical" evidence="10">
    <location>
        <begin position="338"/>
        <end position="358"/>
    </location>
</feature>
<gene>
    <name evidence="12" type="ORF">LJD74_11635</name>
</gene>
<evidence type="ECO:0000313" key="12">
    <source>
        <dbReference type="EMBL" id="MCB8562640.1"/>
    </source>
</evidence>
<evidence type="ECO:0000256" key="4">
    <source>
        <dbReference type="ARBA" id="ARBA00022597"/>
    </source>
</evidence>
<evidence type="ECO:0000259" key="11">
    <source>
        <dbReference type="PROSITE" id="PS51105"/>
    </source>
</evidence>
<dbReference type="GO" id="GO:0009401">
    <property type="term" value="P:phosphoenolpyruvate-dependent sugar phosphotransferase system"/>
    <property type="evidence" value="ECO:0007669"/>
    <property type="project" value="UniProtKB-KW"/>
</dbReference>